<protein>
    <submittedName>
        <fullName evidence="3">Uncharacterized protein</fullName>
    </submittedName>
</protein>
<keyword evidence="2" id="KW-1133">Transmembrane helix</keyword>
<feature type="transmembrane region" description="Helical" evidence="2">
    <location>
        <begin position="6"/>
        <end position="25"/>
    </location>
</feature>
<accession>A0A4R3MIB1</accession>
<evidence type="ECO:0000313" key="3">
    <source>
        <dbReference type="EMBL" id="TCT13601.1"/>
    </source>
</evidence>
<dbReference type="InterPro" id="IPR046093">
    <property type="entry name" value="DUF6111"/>
</dbReference>
<dbReference type="Pfam" id="PF19606">
    <property type="entry name" value="DUF6111"/>
    <property type="match status" value="1"/>
</dbReference>
<keyword evidence="2" id="KW-0812">Transmembrane</keyword>
<dbReference type="OrthoDB" id="7366326at2"/>
<dbReference type="Proteomes" id="UP000295678">
    <property type="component" value="Unassembled WGS sequence"/>
</dbReference>
<reference evidence="3 4" key="1">
    <citation type="submission" date="2019-03" db="EMBL/GenBank/DDBJ databases">
        <title>Genomic Encyclopedia of Type Strains, Phase IV (KMG-IV): sequencing the most valuable type-strain genomes for metagenomic binning, comparative biology and taxonomic classification.</title>
        <authorList>
            <person name="Goeker M."/>
        </authorList>
    </citation>
    <scope>NUCLEOTIDE SEQUENCE [LARGE SCALE GENOMIC DNA]</scope>
    <source>
        <strain evidence="3 4">DSM 19345</strain>
    </source>
</reference>
<organism evidence="3 4">
    <name type="scientific">Tepidamorphus gemmatus</name>
    <dbReference type="NCBI Taxonomy" id="747076"/>
    <lineage>
        <taxon>Bacteria</taxon>
        <taxon>Pseudomonadati</taxon>
        <taxon>Pseudomonadota</taxon>
        <taxon>Alphaproteobacteria</taxon>
        <taxon>Hyphomicrobiales</taxon>
        <taxon>Tepidamorphaceae</taxon>
        <taxon>Tepidamorphus</taxon>
    </lineage>
</organism>
<sequence>MVRVLGMQLALFLLPFVVYGLYLYFSRVDPLDRASWKGGPVYWLAIAGLLIAIAAFVLTATYSGAPPGADYTPAQLRDGRIEPGRLE</sequence>
<evidence type="ECO:0000256" key="2">
    <source>
        <dbReference type="SAM" id="Phobius"/>
    </source>
</evidence>
<dbReference type="RefSeq" id="WP_132804969.1">
    <property type="nucleotide sequence ID" value="NZ_SMAK01000001.1"/>
</dbReference>
<dbReference type="EMBL" id="SMAK01000001">
    <property type="protein sequence ID" value="TCT13601.1"/>
    <property type="molecule type" value="Genomic_DNA"/>
</dbReference>
<dbReference type="AlphaFoldDB" id="A0A4R3MIB1"/>
<feature type="compositionally biased region" description="Basic and acidic residues" evidence="1">
    <location>
        <begin position="77"/>
        <end position="87"/>
    </location>
</feature>
<gene>
    <name evidence="3" type="ORF">EDC22_101471</name>
</gene>
<feature type="region of interest" description="Disordered" evidence="1">
    <location>
        <begin position="64"/>
        <end position="87"/>
    </location>
</feature>
<feature type="transmembrane region" description="Helical" evidence="2">
    <location>
        <begin position="41"/>
        <end position="62"/>
    </location>
</feature>
<evidence type="ECO:0000256" key="1">
    <source>
        <dbReference type="SAM" id="MobiDB-lite"/>
    </source>
</evidence>
<evidence type="ECO:0000313" key="4">
    <source>
        <dbReference type="Proteomes" id="UP000295678"/>
    </source>
</evidence>
<name>A0A4R3MIB1_9HYPH</name>
<proteinExistence type="predicted"/>
<keyword evidence="4" id="KW-1185">Reference proteome</keyword>
<comment type="caution">
    <text evidence="3">The sequence shown here is derived from an EMBL/GenBank/DDBJ whole genome shotgun (WGS) entry which is preliminary data.</text>
</comment>
<keyword evidence="2" id="KW-0472">Membrane</keyword>